<protein>
    <submittedName>
        <fullName evidence="2">Uncharacterized protein</fullName>
    </submittedName>
</protein>
<evidence type="ECO:0000313" key="2">
    <source>
        <dbReference type="EMBL" id="KAF0754103.1"/>
    </source>
</evidence>
<evidence type="ECO:0000256" key="1">
    <source>
        <dbReference type="SAM" id="MobiDB-lite"/>
    </source>
</evidence>
<dbReference type="EMBL" id="VUJU01004516">
    <property type="protein sequence ID" value="KAF0754103.1"/>
    <property type="molecule type" value="Genomic_DNA"/>
</dbReference>
<feature type="region of interest" description="Disordered" evidence="1">
    <location>
        <begin position="1047"/>
        <end position="1069"/>
    </location>
</feature>
<proteinExistence type="predicted"/>
<dbReference type="AlphaFoldDB" id="A0A6G0YEA5"/>
<name>A0A6G0YEA5_APHCR</name>
<keyword evidence="3" id="KW-1185">Reference proteome</keyword>
<comment type="caution">
    <text evidence="2">The sequence shown here is derived from an EMBL/GenBank/DDBJ whole genome shotgun (WGS) entry which is preliminary data.</text>
</comment>
<gene>
    <name evidence="2" type="ORF">FWK35_00016930</name>
</gene>
<dbReference type="Proteomes" id="UP000478052">
    <property type="component" value="Unassembled WGS sequence"/>
</dbReference>
<sequence length="1148" mass="130995">MNRTRSKKMIEMVKNSNDCNNKRRVLRSGKCNTAELKTQVKLKAKAKYKTQSPVIELNTLLDEEVLKTDLSSLNNEKSNNIVNSFNSCDEGVWNNVNNVENTDLLCLDNDNEKGNAIVNGLNLSDEGGLLITVNNVGNTDLPYLNNCNDKEVDVVDNSNLYHEVLNIVDNVENIWNNVNNVENTDLLCLSNDNEKANDIVNGLNLSDEVLTNLSNIGTTSLSYLNDCNVEGIVDNLDLYLKVLNIVDNVENTEFSCLSNEKNNTVVKSLNSYDEGAWNNVNNFESTDLLCLGNDNEKVNGLNLSDEGGLLINVNNVGNTDLSYLNNCNDKEVNVGHNSNLYHEVSRTVDNNESTSLSSLINANSNSVMENSDLYQEDLDYDLRSDYEYDSGSEYQLPSNSDDEILKSDIIVNQFNESDNESDNPASSDLSNKQLSVLNPKDTIASKNTKAGYNFSAAVQCSRKNPINNKRRWDKTDYCIFCEENVTNFTRHIVRKHTSEMEVARYLSFPQGSKDRKILADQLRKRGNFLCNVGSEQVIKPVRRPNEFSTISNAADYLPCKHCYGLYKKNYLYRHEKICKSIKTELKGRNKAQADAQNLLLTFTETDEQLVKEVFPRMAVDSISLIAKTDPLIKSFGSRYLKCHREKHLVNIVSQKMRTLARLLIQMRNEDSNIKSLLDCLTPKYFDKIIKCTKIVAGYNADNDKFGSPSIVLKMGSALKQCCDIAEFNILKESKHLDLDDTQKKIKKSLLNMRSIIEKQWSYEISTNACKEIFQKKWNKPAYLPLTSDIKIFRDYIINVQNKCIKENSNNIKAYRELQESILSQLILLNRRRSGEVQRIFLQTYLCAPSEISQEEVDFSLSEIEKQLTKQFKRIFLLAIRETSNFINKENPYLFALPNSMNSLRGSDAIRKLGKESGAKNPENLKSTKLRKQIATVAQLLNLTENDIEQLANFLGHTKDVHKHFYRLSESTFQVAKISKMLLMMEKGHGHDFRGKNLDEIEINVEALVSDEELNEDVSSDDELQTQNIDLEIPSTKSGKILTVKKKSNREISTSKTKKNLPPTKNSKTTSPKYVRVAWTEDERKITTDYFKKHILLKKAPQKHECEDLKRKHHLLKDKPWKKIKTFVHNIIKKNNFALNVEYLEIRSA</sequence>
<evidence type="ECO:0000313" key="3">
    <source>
        <dbReference type="Proteomes" id="UP000478052"/>
    </source>
</evidence>
<accession>A0A6G0YEA5</accession>
<organism evidence="2 3">
    <name type="scientific">Aphis craccivora</name>
    <name type="common">Cowpea aphid</name>
    <dbReference type="NCBI Taxonomy" id="307492"/>
    <lineage>
        <taxon>Eukaryota</taxon>
        <taxon>Metazoa</taxon>
        <taxon>Ecdysozoa</taxon>
        <taxon>Arthropoda</taxon>
        <taxon>Hexapoda</taxon>
        <taxon>Insecta</taxon>
        <taxon>Pterygota</taxon>
        <taxon>Neoptera</taxon>
        <taxon>Paraneoptera</taxon>
        <taxon>Hemiptera</taxon>
        <taxon>Sternorrhyncha</taxon>
        <taxon>Aphidomorpha</taxon>
        <taxon>Aphidoidea</taxon>
        <taxon>Aphididae</taxon>
        <taxon>Aphidini</taxon>
        <taxon>Aphis</taxon>
        <taxon>Aphis</taxon>
    </lineage>
</organism>
<dbReference type="PANTHER" id="PTHR33480:SF1">
    <property type="entry name" value="TYR RECOMBINASE DOMAIN-CONTAINING PROTEIN"/>
    <property type="match status" value="1"/>
</dbReference>
<dbReference type="PANTHER" id="PTHR33480">
    <property type="entry name" value="SET DOMAIN-CONTAINING PROTEIN-RELATED"/>
    <property type="match status" value="1"/>
</dbReference>
<reference evidence="2 3" key="1">
    <citation type="submission" date="2019-08" db="EMBL/GenBank/DDBJ databases">
        <title>Whole genome of Aphis craccivora.</title>
        <authorList>
            <person name="Voronova N.V."/>
            <person name="Shulinski R.S."/>
            <person name="Bandarenka Y.V."/>
            <person name="Zhorov D.G."/>
            <person name="Warner D."/>
        </authorList>
    </citation>
    <scope>NUCLEOTIDE SEQUENCE [LARGE SCALE GENOMIC DNA]</scope>
    <source>
        <strain evidence="2">180601</strain>
        <tissue evidence="2">Whole Body</tissue>
    </source>
</reference>
<dbReference type="OrthoDB" id="6626183at2759"/>